<organism evidence="2 3">
    <name type="scientific">Pleurodeles waltl</name>
    <name type="common">Iberian ribbed newt</name>
    <dbReference type="NCBI Taxonomy" id="8319"/>
    <lineage>
        <taxon>Eukaryota</taxon>
        <taxon>Metazoa</taxon>
        <taxon>Chordata</taxon>
        <taxon>Craniata</taxon>
        <taxon>Vertebrata</taxon>
        <taxon>Euteleostomi</taxon>
        <taxon>Amphibia</taxon>
        <taxon>Batrachia</taxon>
        <taxon>Caudata</taxon>
        <taxon>Salamandroidea</taxon>
        <taxon>Salamandridae</taxon>
        <taxon>Pleurodelinae</taxon>
        <taxon>Pleurodeles</taxon>
    </lineage>
</organism>
<feature type="region of interest" description="Disordered" evidence="1">
    <location>
        <begin position="1"/>
        <end position="130"/>
    </location>
</feature>
<evidence type="ECO:0000313" key="3">
    <source>
        <dbReference type="Proteomes" id="UP001066276"/>
    </source>
</evidence>
<sequence>MKNGTHPKPTLSLQHMRGGSFVLGRLGPGPRAACFTSAARNQRLGAQPCRPASPCSAQMREPSPYGSPLFRHLSSPPASVSRGSVRREGSTEPAAPLPRPRGAPGRGAKSRRLLHHTRHVRPRRPPQQASPYLWARPRLFSSGEGALTLRLTSFRASFQSFAHQYRGSRVSGRDQRSRPRRSSAHGGSRSRSQVQVLHAPHAARPSEVAPSAGKPRSPGPPRRREPSRHF</sequence>
<protein>
    <submittedName>
        <fullName evidence="2">Uncharacterized protein</fullName>
    </submittedName>
</protein>
<feature type="region of interest" description="Disordered" evidence="1">
    <location>
        <begin position="165"/>
        <end position="230"/>
    </location>
</feature>
<feature type="compositionally biased region" description="Basic residues" evidence="1">
    <location>
        <begin position="108"/>
        <end position="124"/>
    </location>
</feature>
<evidence type="ECO:0000313" key="2">
    <source>
        <dbReference type="EMBL" id="KAJ1205581.1"/>
    </source>
</evidence>
<name>A0AAV7VXX3_PLEWA</name>
<comment type="caution">
    <text evidence="2">The sequence shown here is derived from an EMBL/GenBank/DDBJ whole genome shotgun (WGS) entry which is preliminary data.</text>
</comment>
<reference evidence="2" key="1">
    <citation type="journal article" date="2022" name="bioRxiv">
        <title>Sequencing and chromosome-scale assembly of the giantPleurodeles waltlgenome.</title>
        <authorList>
            <person name="Brown T."/>
            <person name="Elewa A."/>
            <person name="Iarovenko S."/>
            <person name="Subramanian E."/>
            <person name="Araus A.J."/>
            <person name="Petzold A."/>
            <person name="Susuki M."/>
            <person name="Suzuki K.-i.T."/>
            <person name="Hayashi T."/>
            <person name="Toyoda A."/>
            <person name="Oliveira C."/>
            <person name="Osipova E."/>
            <person name="Leigh N.D."/>
            <person name="Simon A."/>
            <person name="Yun M.H."/>
        </authorList>
    </citation>
    <scope>NUCLEOTIDE SEQUENCE</scope>
    <source>
        <strain evidence="2">20211129_DDA</strain>
        <tissue evidence="2">Liver</tissue>
    </source>
</reference>
<keyword evidence="3" id="KW-1185">Reference proteome</keyword>
<dbReference type="EMBL" id="JANPWB010000002">
    <property type="protein sequence ID" value="KAJ1205581.1"/>
    <property type="molecule type" value="Genomic_DNA"/>
</dbReference>
<dbReference type="AlphaFoldDB" id="A0AAV7VXX3"/>
<dbReference type="Proteomes" id="UP001066276">
    <property type="component" value="Chromosome 1_2"/>
</dbReference>
<evidence type="ECO:0000256" key="1">
    <source>
        <dbReference type="SAM" id="MobiDB-lite"/>
    </source>
</evidence>
<accession>A0AAV7VXX3</accession>
<gene>
    <name evidence="2" type="ORF">NDU88_001009</name>
</gene>
<proteinExistence type="predicted"/>